<evidence type="ECO:0000313" key="3">
    <source>
        <dbReference type="EMBL" id="MDT2983082.1"/>
    </source>
</evidence>
<dbReference type="InterPro" id="IPR010434">
    <property type="entry name" value="DUF1033"/>
</dbReference>
<reference evidence="4 7" key="2">
    <citation type="submission" date="2019-11" db="EMBL/GenBank/DDBJ databases">
        <title>Detection and genome characteristic of a blood enterococcus casselifavus isolate from Zhengzhou,china.</title>
        <authorList>
            <person name="Wen P."/>
        </authorList>
    </citation>
    <scope>NUCLEOTIDE SEQUENCE [LARGE SCALE GENOMIC DNA]</scope>
    <source>
        <strain evidence="4 7">EC291</strain>
    </source>
</reference>
<proteinExistence type="predicted"/>
<protein>
    <submittedName>
        <fullName evidence="5">DUF1033 family protein</fullName>
    </submittedName>
</protein>
<dbReference type="AlphaFoldDB" id="A0A1V8ZQB4"/>
<dbReference type="Proteomes" id="UP000286288">
    <property type="component" value="Unassembled WGS sequence"/>
</dbReference>
<feature type="region of interest" description="Disordered" evidence="1">
    <location>
        <begin position="104"/>
        <end position="125"/>
    </location>
</feature>
<dbReference type="GeneID" id="91575553"/>
<evidence type="ECO:0000256" key="1">
    <source>
        <dbReference type="SAM" id="MobiDB-lite"/>
    </source>
</evidence>
<evidence type="ECO:0000313" key="8">
    <source>
        <dbReference type="Proteomes" id="UP001253851"/>
    </source>
</evidence>
<reference evidence="2 8" key="3">
    <citation type="submission" date="2023-03" db="EMBL/GenBank/DDBJ databases">
        <authorList>
            <person name="Shen W."/>
            <person name="Cai J."/>
        </authorList>
    </citation>
    <scope>NUCLEOTIDE SEQUENCE</scope>
    <source>
        <strain evidence="3 8">B516</strain>
        <strain evidence="2">K72-2</strain>
    </source>
</reference>
<dbReference type="RefSeq" id="WP_005227251.1">
    <property type="nucleotide sequence ID" value="NZ_BAAAXK010000048.1"/>
</dbReference>
<evidence type="ECO:0000313" key="6">
    <source>
        <dbReference type="Proteomes" id="UP000286288"/>
    </source>
</evidence>
<dbReference type="EMBL" id="JARQDZ010000004">
    <property type="protein sequence ID" value="MDT2983082.1"/>
    <property type="molecule type" value="Genomic_DNA"/>
</dbReference>
<dbReference type="Proteomes" id="UP001253851">
    <property type="component" value="Unassembled WGS sequence"/>
</dbReference>
<dbReference type="Pfam" id="PF06279">
    <property type="entry name" value="DUF1033"/>
    <property type="match status" value="1"/>
</dbReference>
<dbReference type="Proteomes" id="UP000422837">
    <property type="component" value="Chromosome"/>
</dbReference>
<evidence type="ECO:0000313" key="5">
    <source>
        <dbReference type="EMBL" id="RHK05689.1"/>
    </source>
</evidence>
<gene>
    <name evidence="5" type="ORF">DW084_12170</name>
    <name evidence="4" type="ORF">GFU50_01915</name>
    <name evidence="2" type="ORF">P7I32_00470</name>
    <name evidence="3" type="ORF">P7I34_10435</name>
</gene>
<accession>A0A1V8ZQB4</accession>
<evidence type="ECO:0000313" key="7">
    <source>
        <dbReference type="Proteomes" id="UP000422837"/>
    </source>
</evidence>
<reference evidence="5 6" key="1">
    <citation type="submission" date="2018-08" db="EMBL/GenBank/DDBJ databases">
        <title>A genome reference for cultivated species of the human gut microbiota.</title>
        <authorList>
            <person name="Zou Y."/>
            <person name="Xue W."/>
            <person name="Luo G."/>
        </authorList>
    </citation>
    <scope>NUCLEOTIDE SEQUENCE [LARGE SCALE GENOMIC DNA]</scope>
    <source>
        <strain evidence="5 6">AF48-16</strain>
    </source>
</reference>
<sequence>MYQVVVMYGDNEPWWFFEGWQSDIQEAFTFATFSEAQSFYEQKWQEIREEYSYINAKSNFMTAFWNEEDERWCEECDDYLQQYIGLALLKEYQQVVDESRKDFYETTNSSGKAKRCQRPQQSFGL</sequence>
<dbReference type="EMBL" id="JARQDV010000001">
    <property type="protein sequence ID" value="MDT2963063.1"/>
    <property type="molecule type" value="Genomic_DNA"/>
</dbReference>
<dbReference type="Proteomes" id="UP001268896">
    <property type="component" value="Unassembled WGS sequence"/>
</dbReference>
<organism evidence="5 6">
    <name type="scientific">Enterococcus casseliflavus</name>
    <name type="common">Enterococcus flavescens</name>
    <dbReference type="NCBI Taxonomy" id="37734"/>
    <lineage>
        <taxon>Bacteria</taxon>
        <taxon>Bacillati</taxon>
        <taxon>Bacillota</taxon>
        <taxon>Bacilli</taxon>
        <taxon>Lactobacillales</taxon>
        <taxon>Enterococcaceae</taxon>
        <taxon>Enterococcus</taxon>
    </lineage>
</organism>
<dbReference type="EMBL" id="CP046123">
    <property type="protein sequence ID" value="QGN28346.1"/>
    <property type="molecule type" value="Genomic_DNA"/>
</dbReference>
<name>A0A1V8ZQB4_ENTCA</name>
<evidence type="ECO:0000313" key="4">
    <source>
        <dbReference type="EMBL" id="QGN28346.1"/>
    </source>
</evidence>
<dbReference type="OrthoDB" id="2389779at2"/>
<evidence type="ECO:0000313" key="2">
    <source>
        <dbReference type="EMBL" id="MDT2963063.1"/>
    </source>
</evidence>
<dbReference type="EMBL" id="QRMZ01000016">
    <property type="protein sequence ID" value="RHK05689.1"/>
    <property type="molecule type" value="Genomic_DNA"/>
</dbReference>